<dbReference type="AlphaFoldDB" id="S3IGX7"/>
<organism evidence="1 2">
    <name type="scientific">Cedecea davisae DSM 4568</name>
    <dbReference type="NCBI Taxonomy" id="566551"/>
    <lineage>
        <taxon>Bacteria</taxon>
        <taxon>Pseudomonadati</taxon>
        <taxon>Pseudomonadota</taxon>
        <taxon>Gammaproteobacteria</taxon>
        <taxon>Enterobacterales</taxon>
        <taxon>Enterobacteriaceae</taxon>
        <taxon>Cedecea</taxon>
    </lineage>
</organism>
<dbReference type="HOGENOM" id="CLU_3096981_0_0_6"/>
<proteinExistence type="predicted"/>
<dbReference type="EMBL" id="ATDT01000042">
    <property type="protein sequence ID" value="EPF12290.1"/>
    <property type="molecule type" value="Genomic_DNA"/>
</dbReference>
<gene>
    <name evidence="1" type="ORF">HMPREF0201_04882</name>
</gene>
<accession>S3IGX7</accession>
<sequence length="51" mass="6033">MLMKCKFLFKYLQTGSQVAEITRLFYRCAKMRGEQVKKNRRVNYGITGRAV</sequence>
<protein>
    <submittedName>
        <fullName evidence="1">Uncharacterized protein</fullName>
    </submittedName>
</protein>
<name>S3IGX7_9ENTR</name>
<evidence type="ECO:0000313" key="2">
    <source>
        <dbReference type="Proteomes" id="UP000014585"/>
    </source>
</evidence>
<dbReference type="Proteomes" id="UP000014585">
    <property type="component" value="Unassembled WGS sequence"/>
</dbReference>
<dbReference type="STRING" id="566551.HMPREF0201_04882"/>
<evidence type="ECO:0000313" key="1">
    <source>
        <dbReference type="EMBL" id="EPF12290.1"/>
    </source>
</evidence>
<reference evidence="1 2" key="1">
    <citation type="submission" date="2013-04" db="EMBL/GenBank/DDBJ databases">
        <authorList>
            <person name="Weinstock G."/>
            <person name="Sodergren E."/>
            <person name="Lobos E.A."/>
            <person name="Fulton L."/>
            <person name="Fulton R."/>
            <person name="Courtney L."/>
            <person name="Fronick C."/>
            <person name="O'Laughlin M."/>
            <person name="Godfrey J."/>
            <person name="Wilson R.M."/>
            <person name="Miner T."/>
            <person name="Farmer C."/>
            <person name="Delehaunty K."/>
            <person name="Cordes M."/>
            <person name="Minx P."/>
            <person name="Tomlinson C."/>
            <person name="Chen J."/>
            <person name="Wollam A."/>
            <person name="Pepin K.H."/>
            <person name="Palsikar V.B."/>
            <person name="Zhang X."/>
            <person name="Suruliraj S."/>
            <person name="Perna N.T."/>
            <person name="Plunkett G."/>
            <person name="Warren W."/>
            <person name="Mitreva M."/>
            <person name="Mardis E.R."/>
            <person name="Wilson R.K."/>
        </authorList>
    </citation>
    <scope>NUCLEOTIDE SEQUENCE [LARGE SCALE GENOMIC DNA]</scope>
    <source>
        <strain evidence="1 2">DSM 4568</strain>
    </source>
</reference>
<comment type="caution">
    <text evidence="1">The sequence shown here is derived from an EMBL/GenBank/DDBJ whole genome shotgun (WGS) entry which is preliminary data.</text>
</comment>